<dbReference type="EMBL" id="CAFBPD010000178">
    <property type="protein sequence ID" value="CAB5014292.1"/>
    <property type="molecule type" value="Genomic_DNA"/>
</dbReference>
<dbReference type="AlphaFoldDB" id="A0A6J7P436"/>
<proteinExistence type="predicted"/>
<protein>
    <submittedName>
        <fullName evidence="1">Unannotated protein</fullName>
    </submittedName>
</protein>
<name>A0A6J7P436_9ZZZZ</name>
<gene>
    <name evidence="1" type="ORF">UFOPK3957_01530</name>
    <name evidence="2" type="ORF">UFOPK4061_01029</name>
</gene>
<evidence type="ECO:0000313" key="2">
    <source>
        <dbReference type="EMBL" id="CAB5014292.1"/>
    </source>
</evidence>
<dbReference type="EMBL" id="CAFBOM010000288">
    <property type="protein sequence ID" value="CAB5000196.1"/>
    <property type="molecule type" value="Genomic_DNA"/>
</dbReference>
<accession>A0A6J7P436</accession>
<reference evidence="1" key="1">
    <citation type="submission" date="2020-05" db="EMBL/GenBank/DDBJ databases">
        <authorList>
            <person name="Chiriac C."/>
            <person name="Salcher M."/>
            <person name="Ghai R."/>
            <person name="Kavagutti S V."/>
        </authorList>
    </citation>
    <scope>NUCLEOTIDE SEQUENCE</scope>
</reference>
<evidence type="ECO:0000313" key="1">
    <source>
        <dbReference type="EMBL" id="CAB5000196.1"/>
    </source>
</evidence>
<sequence>MLMMVQSPRANLLDEQVKSQIEELAIAKSHYESASAKFMALPVDRRTPDLVRALDVLDSEYQMARIRLTSLMNKRGESFELMTNFIKKFNADRATIIGNMR</sequence>
<organism evidence="1">
    <name type="scientific">freshwater metagenome</name>
    <dbReference type="NCBI Taxonomy" id="449393"/>
    <lineage>
        <taxon>unclassified sequences</taxon>
        <taxon>metagenomes</taxon>
        <taxon>ecological metagenomes</taxon>
    </lineage>
</organism>